<accession>T1DVT2</accession>
<protein>
    <submittedName>
        <fullName evidence="1">Uncharacterized protein</fullName>
    </submittedName>
</protein>
<comment type="caution">
    <text evidence="1">The sequence shown here is derived from an EMBL/GenBank/DDBJ whole genome shotgun (WGS) entry which is preliminary data.</text>
</comment>
<dbReference type="Proteomes" id="UP000018143">
    <property type="component" value="Unassembled WGS sequence"/>
</dbReference>
<keyword evidence="2" id="KW-1185">Reference proteome</keyword>
<evidence type="ECO:0000313" key="2">
    <source>
        <dbReference type="Proteomes" id="UP000018143"/>
    </source>
</evidence>
<gene>
    <name evidence="1" type="ORF">HFN_2229</name>
</gene>
<organism evidence="1 2">
    <name type="scientific">Helicobacter fennelliae MRY12-0050</name>
    <dbReference type="NCBI Taxonomy" id="1325130"/>
    <lineage>
        <taxon>Bacteria</taxon>
        <taxon>Pseudomonadati</taxon>
        <taxon>Campylobacterota</taxon>
        <taxon>Epsilonproteobacteria</taxon>
        <taxon>Campylobacterales</taxon>
        <taxon>Helicobacteraceae</taxon>
        <taxon>Helicobacter</taxon>
    </lineage>
</organism>
<dbReference type="STRING" id="1325130.HFN_2229"/>
<proteinExistence type="predicted"/>
<name>T1DVT2_9HELI</name>
<dbReference type="AlphaFoldDB" id="T1DVT2"/>
<reference evidence="1 2" key="1">
    <citation type="journal article" date="2013" name="Genome Announc.">
        <title>Draft Genome Sequence of Helicobacter fennelliae Strain MRY12-0050, Isolated from a Bacteremia Patient.</title>
        <authorList>
            <person name="Rimbara E."/>
            <person name="Matsui M."/>
            <person name="Mori S."/>
            <person name="Suzuki S."/>
            <person name="Suzuki M."/>
            <person name="Kim H."/>
            <person name="Sekizuka T."/>
            <person name="Kuroda M."/>
            <person name="Shibayama K."/>
        </authorList>
    </citation>
    <scope>NUCLEOTIDE SEQUENCE [LARGE SCALE GENOMIC DNA]</scope>
    <source>
        <strain evidence="1 2">MRY12-0050</strain>
    </source>
</reference>
<dbReference type="EMBL" id="BASD01000009">
    <property type="protein sequence ID" value="GAD18817.1"/>
    <property type="molecule type" value="Genomic_DNA"/>
</dbReference>
<evidence type="ECO:0000313" key="1">
    <source>
        <dbReference type="EMBL" id="GAD18817.1"/>
    </source>
</evidence>
<sequence length="55" mass="6248">MDSTRICHFCRHCEASARKSWQSILTRLLRPIVLAIEGAGLSLRARQKLSVAIHF</sequence>